<sequence>MILCMDMQFSTQLPETFMAAVPFDTLKMVERFESAGFSMAQAKMQAAVLAEVISAEYSSIAERFSSKQDVSQELVAIKASLDTINAKIDKSAAEVKGELIRWVVSVGLLQMALIAGLVLKLVH</sequence>
<dbReference type="Pfam" id="PF07798">
    <property type="entry name" value="CCDC90-like"/>
    <property type="match status" value="1"/>
</dbReference>
<proteinExistence type="predicted"/>
<evidence type="ECO:0000256" key="2">
    <source>
        <dbReference type="ARBA" id="ARBA00022692"/>
    </source>
</evidence>
<evidence type="ECO:0008006" key="8">
    <source>
        <dbReference type="Google" id="ProtNLM"/>
    </source>
</evidence>
<dbReference type="AlphaFoldDB" id="A0A1I4MIW7"/>
<keyword evidence="2" id="KW-0812">Transmembrane</keyword>
<dbReference type="Proteomes" id="UP000199470">
    <property type="component" value="Unassembled WGS sequence"/>
</dbReference>
<evidence type="ECO:0000256" key="1">
    <source>
        <dbReference type="ARBA" id="ARBA00004370"/>
    </source>
</evidence>
<dbReference type="Gene3D" id="1.20.5.340">
    <property type="match status" value="1"/>
</dbReference>
<dbReference type="STRING" id="758825.SAMN02982985_02429"/>
<keyword evidence="3" id="KW-1133">Transmembrane helix</keyword>
<evidence type="ECO:0000256" key="3">
    <source>
        <dbReference type="ARBA" id="ARBA00022989"/>
    </source>
</evidence>
<keyword evidence="4" id="KW-0175">Coiled coil</keyword>
<evidence type="ECO:0000313" key="7">
    <source>
        <dbReference type="Proteomes" id="UP000199470"/>
    </source>
</evidence>
<name>A0A1I4MIW7_9BURK</name>
<comment type="subcellular location">
    <subcellularLocation>
        <location evidence="1">Membrane</location>
    </subcellularLocation>
</comment>
<keyword evidence="7" id="KW-1185">Reference proteome</keyword>
<accession>A0A1I4MIW7</accession>
<protein>
    <recommendedName>
        <fullName evidence="8">DUF1640 domain-containing protein</fullName>
    </recommendedName>
</protein>
<dbReference type="GO" id="GO:0016020">
    <property type="term" value="C:membrane"/>
    <property type="evidence" value="ECO:0007669"/>
    <property type="project" value="UniProtKB-SubCell"/>
</dbReference>
<reference evidence="6 7" key="1">
    <citation type="submission" date="2016-10" db="EMBL/GenBank/DDBJ databases">
        <authorList>
            <person name="de Groot N.N."/>
        </authorList>
    </citation>
    <scope>NUCLEOTIDE SEQUENCE [LARGE SCALE GENOMIC DNA]</scope>
    <source>
        <strain evidence="6 7">ATCC 43154</strain>
    </source>
</reference>
<evidence type="ECO:0000256" key="4">
    <source>
        <dbReference type="ARBA" id="ARBA00023054"/>
    </source>
</evidence>
<evidence type="ECO:0000256" key="5">
    <source>
        <dbReference type="ARBA" id="ARBA00023136"/>
    </source>
</evidence>
<evidence type="ECO:0000313" key="6">
    <source>
        <dbReference type="EMBL" id="SFM03194.1"/>
    </source>
</evidence>
<organism evidence="6 7">
    <name type="scientific">Rugamonas rubra</name>
    <dbReference type="NCBI Taxonomy" id="758825"/>
    <lineage>
        <taxon>Bacteria</taxon>
        <taxon>Pseudomonadati</taxon>
        <taxon>Pseudomonadota</taxon>
        <taxon>Betaproteobacteria</taxon>
        <taxon>Burkholderiales</taxon>
        <taxon>Oxalobacteraceae</taxon>
        <taxon>Telluria group</taxon>
        <taxon>Rugamonas</taxon>
    </lineage>
</organism>
<keyword evidence="5" id="KW-0472">Membrane</keyword>
<dbReference type="InterPro" id="IPR024461">
    <property type="entry name" value="CCDC90-like"/>
</dbReference>
<gene>
    <name evidence="6" type="ORF">SAMN02982985_02429</name>
</gene>
<dbReference type="EMBL" id="FOTW01000011">
    <property type="protein sequence ID" value="SFM03194.1"/>
    <property type="molecule type" value="Genomic_DNA"/>
</dbReference>